<dbReference type="Pfam" id="PF13923">
    <property type="entry name" value="zf-C3HC4_2"/>
    <property type="match status" value="1"/>
</dbReference>
<dbReference type="SUPFAM" id="SSF57850">
    <property type="entry name" value="RING/U-box"/>
    <property type="match status" value="1"/>
</dbReference>
<name>A0ABD1WJ08_9LAMI</name>
<dbReference type="PANTHER" id="PTHR47094:SF1">
    <property type="entry name" value="RING-TYPE E3 UBIQUITIN TRANSFERASE"/>
    <property type="match status" value="1"/>
</dbReference>
<dbReference type="GO" id="GO:0008270">
    <property type="term" value="F:zinc ion binding"/>
    <property type="evidence" value="ECO:0007669"/>
    <property type="project" value="UniProtKB-KW"/>
</dbReference>
<evidence type="ECO:0000256" key="3">
    <source>
        <dbReference type="ARBA" id="ARBA00022833"/>
    </source>
</evidence>
<dbReference type="PANTHER" id="PTHR47094">
    <property type="entry name" value="ELFLESS, ISOFORM B"/>
    <property type="match status" value="1"/>
</dbReference>
<dbReference type="EMBL" id="JBFOLJ010000003">
    <property type="protein sequence ID" value="KAL2549672.1"/>
    <property type="molecule type" value="Genomic_DNA"/>
</dbReference>
<dbReference type="Gene3D" id="3.30.40.10">
    <property type="entry name" value="Zinc/RING finger domain, C3HC4 (zinc finger)"/>
    <property type="match status" value="1"/>
</dbReference>
<evidence type="ECO:0000313" key="7">
    <source>
        <dbReference type="Proteomes" id="UP001604277"/>
    </source>
</evidence>
<dbReference type="SMART" id="SM00184">
    <property type="entry name" value="RING"/>
    <property type="match status" value="1"/>
</dbReference>
<dbReference type="InterPro" id="IPR017907">
    <property type="entry name" value="Znf_RING_CS"/>
</dbReference>
<keyword evidence="1" id="KW-0479">Metal-binding</keyword>
<dbReference type="InterPro" id="IPR001841">
    <property type="entry name" value="Znf_RING"/>
</dbReference>
<comment type="caution">
    <text evidence="6">The sequence shown here is derived from an EMBL/GenBank/DDBJ whole genome shotgun (WGS) entry which is preliminary data.</text>
</comment>
<evidence type="ECO:0000256" key="2">
    <source>
        <dbReference type="ARBA" id="ARBA00022771"/>
    </source>
</evidence>
<gene>
    <name evidence="6" type="ORF">Fot_11202</name>
</gene>
<accession>A0ABD1WJ08</accession>
<dbReference type="AlphaFoldDB" id="A0ABD1WJ08"/>
<reference evidence="7" key="1">
    <citation type="submission" date="2024-07" db="EMBL/GenBank/DDBJ databases">
        <title>Two chromosome-level genome assemblies of Korean endemic species Abeliophyllum distichum and Forsythia ovata (Oleaceae).</title>
        <authorList>
            <person name="Jang H."/>
        </authorList>
    </citation>
    <scope>NUCLEOTIDE SEQUENCE [LARGE SCALE GENOMIC DNA]</scope>
</reference>
<dbReference type="Proteomes" id="UP001604277">
    <property type="component" value="Unassembled WGS sequence"/>
</dbReference>
<keyword evidence="3" id="KW-0862">Zinc</keyword>
<evidence type="ECO:0000256" key="1">
    <source>
        <dbReference type="ARBA" id="ARBA00022723"/>
    </source>
</evidence>
<sequence length="138" mass="15495">MIEGEKLFVIVLRYGPFKKGSYIGVTWLSPKPMWTASWLRGIKPKGMYSNQATMYNTYPELKSAVPSLPIPQPPKEPKFTCPVCMGPLVKEISTKCGHIFCKTCIKTAIAAQNKCPTCRRKITMKDTIRFYLPATTSA</sequence>
<feature type="domain" description="RING-type" evidence="5">
    <location>
        <begin position="81"/>
        <end position="119"/>
    </location>
</feature>
<keyword evidence="7" id="KW-1185">Reference proteome</keyword>
<organism evidence="6 7">
    <name type="scientific">Forsythia ovata</name>
    <dbReference type="NCBI Taxonomy" id="205694"/>
    <lineage>
        <taxon>Eukaryota</taxon>
        <taxon>Viridiplantae</taxon>
        <taxon>Streptophyta</taxon>
        <taxon>Embryophyta</taxon>
        <taxon>Tracheophyta</taxon>
        <taxon>Spermatophyta</taxon>
        <taxon>Magnoliopsida</taxon>
        <taxon>eudicotyledons</taxon>
        <taxon>Gunneridae</taxon>
        <taxon>Pentapetalae</taxon>
        <taxon>asterids</taxon>
        <taxon>lamiids</taxon>
        <taxon>Lamiales</taxon>
        <taxon>Oleaceae</taxon>
        <taxon>Forsythieae</taxon>
        <taxon>Forsythia</taxon>
    </lineage>
</organism>
<proteinExistence type="predicted"/>
<evidence type="ECO:0000256" key="4">
    <source>
        <dbReference type="PROSITE-ProRule" id="PRU00175"/>
    </source>
</evidence>
<protein>
    <submittedName>
        <fullName evidence="6">RING/U-box superfamily protein</fullName>
    </submittedName>
</protein>
<dbReference type="InterPro" id="IPR013083">
    <property type="entry name" value="Znf_RING/FYVE/PHD"/>
</dbReference>
<evidence type="ECO:0000259" key="5">
    <source>
        <dbReference type="PROSITE" id="PS50089"/>
    </source>
</evidence>
<dbReference type="PROSITE" id="PS00518">
    <property type="entry name" value="ZF_RING_1"/>
    <property type="match status" value="1"/>
</dbReference>
<dbReference type="PROSITE" id="PS50089">
    <property type="entry name" value="ZF_RING_2"/>
    <property type="match status" value="1"/>
</dbReference>
<dbReference type="InterPro" id="IPR049627">
    <property type="entry name" value="SLX8"/>
</dbReference>
<evidence type="ECO:0000313" key="6">
    <source>
        <dbReference type="EMBL" id="KAL2549672.1"/>
    </source>
</evidence>
<keyword evidence="2 4" id="KW-0863">Zinc-finger</keyword>